<evidence type="ECO:0000313" key="8">
    <source>
        <dbReference type="EMBL" id="MBO1926155.1"/>
    </source>
</evidence>
<dbReference type="Proteomes" id="UP000664835">
    <property type="component" value="Unassembled WGS sequence"/>
</dbReference>
<dbReference type="InterPro" id="IPR004107">
    <property type="entry name" value="Integrase_SAM-like_N"/>
</dbReference>
<dbReference type="InterPro" id="IPR002104">
    <property type="entry name" value="Integrase_catalytic"/>
</dbReference>
<dbReference type="InterPro" id="IPR013762">
    <property type="entry name" value="Integrase-like_cat_sf"/>
</dbReference>
<dbReference type="InterPro" id="IPR050090">
    <property type="entry name" value="Tyrosine_recombinase_XerCD"/>
</dbReference>
<name>A0ABS3Q2W7_9GAMM</name>
<feature type="domain" description="Core-binding (CB)" evidence="7">
    <location>
        <begin position="85"/>
        <end position="174"/>
    </location>
</feature>
<dbReference type="CDD" id="cd01189">
    <property type="entry name" value="INT_ICEBs1_C_like"/>
    <property type="match status" value="1"/>
</dbReference>
<dbReference type="InterPro" id="IPR044068">
    <property type="entry name" value="CB"/>
</dbReference>
<keyword evidence="4" id="KW-0233">DNA recombination</keyword>
<evidence type="ECO:0000259" key="7">
    <source>
        <dbReference type="PROSITE" id="PS51900"/>
    </source>
</evidence>
<reference evidence="8 9" key="1">
    <citation type="submission" date="2021-03" db="EMBL/GenBank/DDBJ databases">
        <title>Thiomicrorhabdus sp.nov.,novel sulfur-oxidizing bacteria isolated from coastal sediment.</title>
        <authorList>
            <person name="Liu X."/>
        </authorList>
    </citation>
    <scope>NUCLEOTIDE SEQUENCE [LARGE SCALE GENOMIC DNA]</scope>
    <source>
        <strain evidence="8 9">6S2-11</strain>
    </source>
</reference>
<dbReference type="PROSITE" id="PS51898">
    <property type="entry name" value="TYR_RECOMBINASE"/>
    <property type="match status" value="1"/>
</dbReference>
<dbReference type="Pfam" id="PF14659">
    <property type="entry name" value="Phage_int_SAM_3"/>
    <property type="match status" value="1"/>
</dbReference>
<dbReference type="PROSITE" id="PS51900">
    <property type="entry name" value="CB"/>
    <property type="match status" value="1"/>
</dbReference>
<evidence type="ECO:0000256" key="3">
    <source>
        <dbReference type="ARBA" id="ARBA00023125"/>
    </source>
</evidence>
<dbReference type="RefSeq" id="WP_208146554.1">
    <property type="nucleotide sequence ID" value="NZ_JAGETV010000001.1"/>
</dbReference>
<dbReference type="Gene3D" id="1.10.443.10">
    <property type="entry name" value="Intergrase catalytic core"/>
    <property type="match status" value="1"/>
</dbReference>
<dbReference type="SUPFAM" id="SSF56349">
    <property type="entry name" value="DNA breaking-rejoining enzymes"/>
    <property type="match status" value="1"/>
</dbReference>
<dbReference type="PANTHER" id="PTHR30349:SF64">
    <property type="entry name" value="PROPHAGE INTEGRASE INTD-RELATED"/>
    <property type="match status" value="1"/>
</dbReference>
<dbReference type="Gene3D" id="1.10.150.130">
    <property type="match status" value="1"/>
</dbReference>
<evidence type="ECO:0000256" key="5">
    <source>
        <dbReference type="PROSITE-ProRule" id="PRU01248"/>
    </source>
</evidence>
<dbReference type="InterPro" id="IPR011010">
    <property type="entry name" value="DNA_brk_join_enz"/>
</dbReference>
<keyword evidence="2" id="KW-0229">DNA integration</keyword>
<evidence type="ECO:0000256" key="4">
    <source>
        <dbReference type="ARBA" id="ARBA00023172"/>
    </source>
</evidence>
<comment type="similarity">
    <text evidence="1">Belongs to the 'phage' integrase family.</text>
</comment>
<dbReference type="PANTHER" id="PTHR30349">
    <property type="entry name" value="PHAGE INTEGRASE-RELATED"/>
    <property type="match status" value="1"/>
</dbReference>
<proteinExistence type="inferred from homology"/>
<organism evidence="8 9">
    <name type="scientific">Thiomicrorhabdus marina</name>
    <dbReference type="NCBI Taxonomy" id="2818442"/>
    <lineage>
        <taxon>Bacteria</taxon>
        <taxon>Pseudomonadati</taxon>
        <taxon>Pseudomonadota</taxon>
        <taxon>Gammaproteobacteria</taxon>
        <taxon>Thiotrichales</taxon>
        <taxon>Piscirickettsiaceae</taxon>
        <taxon>Thiomicrorhabdus</taxon>
    </lineage>
</organism>
<dbReference type="EMBL" id="JAGETV010000001">
    <property type="protein sequence ID" value="MBO1926155.1"/>
    <property type="molecule type" value="Genomic_DNA"/>
</dbReference>
<evidence type="ECO:0000256" key="1">
    <source>
        <dbReference type="ARBA" id="ARBA00008857"/>
    </source>
</evidence>
<dbReference type="Pfam" id="PF00589">
    <property type="entry name" value="Phage_integrase"/>
    <property type="match status" value="1"/>
</dbReference>
<evidence type="ECO:0000313" key="9">
    <source>
        <dbReference type="Proteomes" id="UP000664835"/>
    </source>
</evidence>
<gene>
    <name evidence="8" type="ORF">J3998_01075</name>
</gene>
<sequence length="410" mass="47556">MAKVTTRNGKLILDFTLHGVRLREQTSLKDTKTNRKKVDKVLKQILADIENDCLDYRTCFPESRLLGKIQKIQLEYSMQENQASPTLDAFAEIWFQQQANKLRPHSLSGYLNYYQKRIRPYWEKTELASIKREDILEYRAALLKMVNPENGELIKPATVNRSLQILRLIIDDASKQLQFDSPFIDIPFLKVPQKIWPFTEDEVEQIINAINPNYRTYILVWFYTGLRTREINGLRWKSVNLQAGVIHVVEVYCERVGFRPIKGEDSNRVVHMSLRVHEALVEHYEQTFDHLDSTVFKTQGKDTPVNNSNFCNRAWKTVCKKTGIAYRSPVHIRHTSAVIWLNQGINPTVVAKELGATYRGEVIRTYGEFVPSLTFQKNLSVDSLLQRAYQSPDNNPIDSLQSIDHQEVSE</sequence>
<dbReference type="Pfam" id="PF12167">
    <property type="entry name" value="Arm-DNA-bind_2"/>
    <property type="match status" value="1"/>
</dbReference>
<keyword evidence="3 5" id="KW-0238">DNA-binding</keyword>
<feature type="domain" description="Tyr recombinase" evidence="6">
    <location>
        <begin position="193"/>
        <end position="383"/>
    </location>
</feature>
<comment type="caution">
    <text evidence="8">The sequence shown here is derived from an EMBL/GenBank/DDBJ whole genome shotgun (WGS) entry which is preliminary data.</text>
</comment>
<evidence type="ECO:0000256" key="2">
    <source>
        <dbReference type="ARBA" id="ARBA00022908"/>
    </source>
</evidence>
<evidence type="ECO:0000259" key="6">
    <source>
        <dbReference type="PROSITE" id="PS51898"/>
    </source>
</evidence>
<keyword evidence="9" id="KW-1185">Reference proteome</keyword>
<dbReference type="InterPro" id="IPR010998">
    <property type="entry name" value="Integrase_recombinase_N"/>
</dbReference>
<dbReference type="InterPro" id="IPR022000">
    <property type="entry name" value="Min27-like_integrase_DNA_bind"/>
</dbReference>
<accession>A0ABS3Q2W7</accession>
<protein>
    <submittedName>
        <fullName evidence="8">DUF3596 domain-containing protein</fullName>
    </submittedName>
</protein>